<dbReference type="Proteomes" id="UP000694402">
    <property type="component" value="Unassembled WGS sequence"/>
</dbReference>
<dbReference type="PANTHER" id="PTHR44303">
    <property type="entry name" value="DNAJ HOMOLOG SUBFAMILY C MEMBER 16"/>
    <property type="match status" value="1"/>
</dbReference>
<evidence type="ECO:0000256" key="7">
    <source>
        <dbReference type="SAM" id="MobiDB-lite"/>
    </source>
</evidence>
<dbReference type="InterPro" id="IPR036249">
    <property type="entry name" value="Thioredoxin-like_sf"/>
</dbReference>
<feature type="domain" description="J" evidence="10">
    <location>
        <begin position="34"/>
        <end position="98"/>
    </location>
</feature>
<evidence type="ECO:0000256" key="6">
    <source>
        <dbReference type="ARBA" id="ARBA00035043"/>
    </source>
</evidence>
<reference evidence="11" key="2">
    <citation type="submission" date="2025-09" db="UniProtKB">
        <authorList>
            <consortium name="Ensembl"/>
        </authorList>
    </citation>
    <scope>IDENTIFICATION</scope>
</reference>
<comment type="subcellular location">
    <subcellularLocation>
        <location evidence="1">Endoplasmic reticulum membrane</location>
        <topology evidence="1">Single-pass type IV membrane protein</topology>
    </subcellularLocation>
</comment>
<evidence type="ECO:0000313" key="11">
    <source>
        <dbReference type="Ensembl" id="ENSOTSP00005061739.1"/>
    </source>
</evidence>
<dbReference type="PROSITE" id="PS00636">
    <property type="entry name" value="DNAJ_1"/>
    <property type="match status" value="1"/>
</dbReference>
<dbReference type="PANTHER" id="PTHR44303:SF1">
    <property type="entry name" value="DNAJ HOMOLOG SUBFAMILY C MEMBER 16"/>
    <property type="match status" value="1"/>
</dbReference>
<proteinExistence type="predicted"/>
<dbReference type="PROSITE" id="PS50076">
    <property type="entry name" value="DNAJ_2"/>
    <property type="match status" value="1"/>
</dbReference>
<dbReference type="GeneTree" id="ENSGT00940000155851"/>
<dbReference type="GO" id="GO:0006914">
    <property type="term" value="P:autophagy"/>
    <property type="evidence" value="ECO:0007669"/>
    <property type="project" value="UniProtKB-KW"/>
</dbReference>
<feature type="signal peptide" evidence="9">
    <location>
        <begin position="1"/>
        <end position="30"/>
    </location>
</feature>
<dbReference type="Gene3D" id="3.40.30.10">
    <property type="entry name" value="Glutaredoxin"/>
    <property type="match status" value="1"/>
</dbReference>
<keyword evidence="8" id="KW-0472">Membrane</keyword>
<dbReference type="InterPro" id="IPR043361">
    <property type="entry name" value="DNAJC16_TRX"/>
</dbReference>
<organism evidence="11 12">
    <name type="scientific">Oncorhynchus tshawytscha</name>
    <name type="common">Chinook salmon</name>
    <name type="synonym">Salmo tshawytscha</name>
    <dbReference type="NCBI Taxonomy" id="74940"/>
    <lineage>
        <taxon>Eukaryota</taxon>
        <taxon>Metazoa</taxon>
        <taxon>Chordata</taxon>
        <taxon>Craniata</taxon>
        <taxon>Vertebrata</taxon>
        <taxon>Euteleostomi</taxon>
        <taxon>Actinopterygii</taxon>
        <taxon>Neopterygii</taxon>
        <taxon>Teleostei</taxon>
        <taxon>Protacanthopterygii</taxon>
        <taxon>Salmoniformes</taxon>
        <taxon>Salmonidae</taxon>
        <taxon>Salmoninae</taxon>
        <taxon>Oncorhynchus</taxon>
    </lineage>
</organism>
<feature type="transmembrane region" description="Helical" evidence="8">
    <location>
        <begin position="534"/>
        <end position="555"/>
    </location>
</feature>
<dbReference type="InterPro" id="IPR036869">
    <property type="entry name" value="J_dom_sf"/>
</dbReference>
<dbReference type="InterPro" id="IPR018253">
    <property type="entry name" value="DnaJ_domain_CS"/>
</dbReference>
<comment type="function">
    <text evidence="5">Plays an important role in regulating the size of autophagosomes during the formation process.</text>
</comment>
<keyword evidence="4" id="KW-0325">Glycoprotein</keyword>
<evidence type="ECO:0000256" key="9">
    <source>
        <dbReference type="SAM" id="SignalP"/>
    </source>
</evidence>
<dbReference type="InterPro" id="IPR001623">
    <property type="entry name" value="DnaJ_domain"/>
</dbReference>
<dbReference type="GO" id="GO:0005789">
    <property type="term" value="C:endoplasmic reticulum membrane"/>
    <property type="evidence" value="ECO:0007669"/>
    <property type="project" value="UniProtKB-SubCell"/>
</dbReference>
<dbReference type="Ensembl" id="ENSOTST00005067165.2">
    <property type="protein sequence ID" value="ENSOTSP00005061739.1"/>
    <property type="gene ID" value="ENSOTSG00005029528.2"/>
</dbReference>
<keyword evidence="8" id="KW-1133">Transmembrane helix</keyword>
<dbReference type="Pfam" id="PF00085">
    <property type="entry name" value="Thioredoxin"/>
    <property type="match status" value="1"/>
</dbReference>
<dbReference type="CDD" id="cd06257">
    <property type="entry name" value="DnaJ"/>
    <property type="match status" value="1"/>
</dbReference>
<evidence type="ECO:0000256" key="3">
    <source>
        <dbReference type="ARBA" id="ARBA00023006"/>
    </source>
</evidence>
<reference evidence="11" key="1">
    <citation type="submission" date="2025-08" db="UniProtKB">
        <authorList>
            <consortium name="Ensembl"/>
        </authorList>
    </citation>
    <scope>IDENTIFICATION</scope>
</reference>
<name>A0A8C8H9W9_ONCTS</name>
<evidence type="ECO:0000259" key="10">
    <source>
        <dbReference type="PROSITE" id="PS50076"/>
    </source>
</evidence>
<keyword evidence="9" id="KW-0732">Signal</keyword>
<dbReference type="Pfam" id="PF00226">
    <property type="entry name" value="DnaJ"/>
    <property type="match status" value="1"/>
</dbReference>
<dbReference type="CDD" id="cd02963">
    <property type="entry name" value="TRX_DnaJ"/>
    <property type="match status" value="1"/>
</dbReference>
<evidence type="ECO:0000256" key="2">
    <source>
        <dbReference type="ARBA" id="ARBA00020921"/>
    </source>
</evidence>
<evidence type="ECO:0000313" key="12">
    <source>
        <dbReference type="Proteomes" id="UP000694402"/>
    </source>
</evidence>
<dbReference type="SUPFAM" id="SSF46565">
    <property type="entry name" value="Chaperone J-domain"/>
    <property type="match status" value="1"/>
</dbReference>
<feature type="region of interest" description="Disordered" evidence="7">
    <location>
        <begin position="698"/>
        <end position="720"/>
    </location>
</feature>
<feature type="compositionally biased region" description="Polar residues" evidence="7">
    <location>
        <begin position="708"/>
        <end position="720"/>
    </location>
</feature>
<protein>
    <recommendedName>
        <fullName evidence="2">DnaJ homolog subfamily C member 16</fullName>
    </recommendedName>
    <alternativeName>
        <fullName evidence="6">Endoplasmic reticulum DNA J domain-containing protein 8</fullName>
    </alternativeName>
</protein>
<evidence type="ECO:0000256" key="1">
    <source>
        <dbReference type="ARBA" id="ARBA00004163"/>
    </source>
</evidence>
<dbReference type="InterPro" id="IPR013766">
    <property type="entry name" value="Thioredoxin_domain"/>
</dbReference>
<dbReference type="AlphaFoldDB" id="A0A8C8H9W9"/>
<feature type="region of interest" description="Disordered" evidence="7">
    <location>
        <begin position="557"/>
        <end position="587"/>
    </location>
</feature>
<dbReference type="SUPFAM" id="SSF52833">
    <property type="entry name" value="Thioredoxin-like"/>
    <property type="match status" value="1"/>
</dbReference>
<evidence type="ECO:0000256" key="8">
    <source>
        <dbReference type="SAM" id="Phobius"/>
    </source>
</evidence>
<dbReference type="InterPro" id="IPR052448">
    <property type="entry name" value="DnaJ_C16_autophagy_reg"/>
</dbReference>
<dbReference type="Gene3D" id="1.10.287.110">
    <property type="entry name" value="DnaJ domain"/>
    <property type="match status" value="1"/>
</dbReference>
<feature type="chain" id="PRO_5034652642" description="DnaJ homolog subfamily C member 16" evidence="9">
    <location>
        <begin position="31"/>
        <end position="720"/>
    </location>
</feature>
<sequence length="720" mass="82364">MGGLCRPLQVSMVWLAVLLLLLLGETVNTAQEFDPYRVLGLTKSAGQAEVKKVYKRLVREWHPDKNNDPGAEDMFIKITKSYEILGNVERRANYDRYGQMEENKQGQHQQGFNRHFHNSFYFDESFFNFPRSGRDFSDSKYLLDHAGFNSKVLPDSFKRPYLIKITSEWCFACVHIEPVWREAVQELEPLGVGIGIVDIGYERRLANQLGVHRTPSILGVVNGRVTVFHYSVVREHLRQFVEDLLPQRLVEKVTDKNYVSFLGSWHVENNPSVLLFDQVPAVPLLYKLTAFAFKDYVRFGYVDQGLTETSRLLHQFNINSYAPTMLLFKENTEQPADIIQAKGMKRQIMEEFVSNNKYLCVPRLVNQHLFDELCPIKQFHRRRKYCVLLITGEEPGFVPGNQAFLTFASSNTKDVLRFTYVYQRQQQPLCQALLHNQAPLFAQVVVLERRSPGGKAVYRSVIGGWNGSDDDKTRLHEQLELLQRDPSYLSYDATLPELNNELSPVSLWINAAYDYFLQIYDDLLFSNWREMMPILSLIFSALFILFGTVIIQAFSDSGEEKPPQKPKNPPKTEDSPGRANTSSRPPKKDFVEVTELTNITYISNLVKLRPDATHSRGDEYSSPFSGRPRDFTGHVLALNGHKKYFCLFRPVFTGDTDTGGETHVQGPGRRGVCRVGVHHKLDRLGLWMERLMEGTLPRHSVPGWPGLDTTSPSSSPAPQN</sequence>
<accession>A0A8C8H9W9</accession>
<keyword evidence="8" id="KW-0812">Transmembrane</keyword>
<dbReference type="SMART" id="SM00271">
    <property type="entry name" value="DnaJ"/>
    <property type="match status" value="1"/>
</dbReference>
<gene>
    <name evidence="11" type="primary">LOC112254155</name>
</gene>
<evidence type="ECO:0000256" key="5">
    <source>
        <dbReference type="ARBA" id="ARBA00035002"/>
    </source>
</evidence>
<dbReference type="PRINTS" id="PR00625">
    <property type="entry name" value="JDOMAIN"/>
</dbReference>
<keyword evidence="3" id="KW-0072">Autophagy</keyword>
<evidence type="ECO:0000256" key="4">
    <source>
        <dbReference type="ARBA" id="ARBA00023180"/>
    </source>
</evidence>
<keyword evidence="12" id="KW-1185">Reference proteome</keyword>